<feature type="compositionally biased region" description="Gly residues" evidence="1">
    <location>
        <begin position="23"/>
        <end position="32"/>
    </location>
</feature>
<protein>
    <recommendedName>
        <fullName evidence="4">Ferritin-like domain-containing protein</fullName>
    </recommendedName>
</protein>
<dbReference type="PROSITE" id="PS51257">
    <property type="entry name" value="PROKAR_LIPOPROTEIN"/>
    <property type="match status" value="1"/>
</dbReference>
<feature type="region of interest" description="Disordered" evidence="1">
    <location>
        <begin position="23"/>
        <end position="52"/>
    </location>
</feature>
<evidence type="ECO:0000313" key="2">
    <source>
        <dbReference type="EMBL" id="NHC13572.1"/>
    </source>
</evidence>
<dbReference type="Proteomes" id="UP000800981">
    <property type="component" value="Unassembled WGS sequence"/>
</dbReference>
<organism evidence="2 3">
    <name type="scientific">Motilibacter deserti</name>
    <dbReference type="NCBI Taxonomy" id="2714956"/>
    <lineage>
        <taxon>Bacteria</taxon>
        <taxon>Bacillati</taxon>
        <taxon>Actinomycetota</taxon>
        <taxon>Actinomycetes</taxon>
        <taxon>Motilibacterales</taxon>
        <taxon>Motilibacteraceae</taxon>
        <taxon>Motilibacter</taxon>
    </lineage>
</organism>
<evidence type="ECO:0008006" key="4">
    <source>
        <dbReference type="Google" id="ProtNLM"/>
    </source>
</evidence>
<dbReference type="RefSeq" id="WP_166280154.1">
    <property type="nucleotide sequence ID" value="NZ_JAANNP010000002.1"/>
</dbReference>
<feature type="compositionally biased region" description="Low complexity" evidence="1">
    <location>
        <begin position="90"/>
        <end position="120"/>
    </location>
</feature>
<proteinExistence type="predicted"/>
<gene>
    <name evidence="2" type="ORF">G9H71_07230</name>
</gene>
<name>A0ABX0GRU1_9ACTN</name>
<keyword evidence="3" id="KW-1185">Reference proteome</keyword>
<evidence type="ECO:0000256" key="1">
    <source>
        <dbReference type="SAM" id="MobiDB-lite"/>
    </source>
</evidence>
<feature type="region of interest" description="Disordered" evidence="1">
    <location>
        <begin position="88"/>
        <end position="132"/>
    </location>
</feature>
<reference evidence="2 3" key="1">
    <citation type="submission" date="2020-03" db="EMBL/GenBank/DDBJ databases">
        <title>Two novel Motilibacter sp.</title>
        <authorList>
            <person name="Liu S."/>
        </authorList>
    </citation>
    <scope>NUCLEOTIDE SEQUENCE [LARGE SCALE GENOMIC DNA]</scope>
    <source>
        <strain evidence="2 3">E257</strain>
    </source>
</reference>
<evidence type="ECO:0000313" key="3">
    <source>
        <dbReference type="Proteomes" id="UP000800981"/>
    </source>
</evidence>
<accession>A0ABX0GRU1</accession>
<comment type="caution">
    <text evidence="2">The sequence shown here is derived from an EMBL/GenBank/DDBJ whole genome shotgun (WGS) entry which is preliminary data.</text>
</comment>
<sequence length="188" mass="18447">MTPAPLRRRTVLVGGGTLVALGGAGALGGCTGEDGPAPPAPPDPDAEPLLRARAAEDRLLALYDAAIAQQPALADRLEPFRAEHAGHLEALSAGSSPTPSLTAPTATSPAAPAAASSAAPTPAPGAPTAPALPATPAAVLRLLAQEESAAADARVDGLVTASAPVRRLLASIGASEAAHAALLRRRDA</sequence>
<dbReference type="EMBL" id="JAANNP010000002">
    <property type="protein sequence ID" value="NHC13572.1"/>
    <property type="molecule type" value="Genomic_DNA"/>
</dbReference>